<sequence>MAIPLCRHGWSLSRGKVRFEGHICAGEFGEELVDDFEFPEMPHVYLPAVNADDGLTRWEFLPGALDEFQKLEGIDEDAFLEMQQLLLRWGERGAREDDVALVEPSGRRVLNEILNPPWLGELKGWGTGENGEDRHSRLYFLDISLRPGEPAHQMLVSLCKEKRIFDDTRQGVRKANEAQDRDILLAMRLGKQWCQKNRVTFRQWPPK</sequence>
<comment type="caution">
    <text evidence="1">The sequence shown here is derived from an EMBL/GenBank/DDBJ whole genome shotgun (WGS) entry which is preliminary data.</text>
</comment>
<proteinExistence type="predicted"/>
<gene>
    <name evidence="1" type="ORF">COM45_04235</name>
</gene>
<dbReference type="Proteomes" id="UP000218690">
    <property type="component" value="Unassembled WGS sequence"/>
</dbReference>
<evidence type="ECO:0000313" key="1">
    <source>
        <dbReference type="EMBL" id="PCC83294.1"/>
    </source>
</evidence>
<dbReference type="AlphaFoldDB" id="A0A2A4ALM0"/>
<dbReference type="EMBL" id="NWBP01000014">
    <property type="protein sequence ID" value="PCC83294.1"/>
    <property type="molecule type" value="Genomic_DNA"/>
</dbReference>
<protein>
    <submittedName>
        <fullName evidence="1">Uncharacterized protein</fullName>
    </submittedName>
</protein>
<reference evidence="1 2" key="1">
    <citation type="submission" date="2017-09" db="EMBL/GenBank/DDBJ databases">
        <title>Draft Genome Sequence of Corynebacterium accolens AH4003.</title>
        <authorList>
            <person name="Chen Y."/>
            <person name="Oosthuysen W.F."/>
            <person name="Kelley S."/>
            <person name="Horswill A."/>
        </authorList>
    </citation>
    <scope>NUCLEOTIDE SEQUENCE [LARGE SCALE GENOMIC DNA]</scope>
    <source>
        <strain evidence="1 2">AH4003</strain>
    </source>
</reference>
<evidence type="ECO:0000313" key="2">
    <source>
        <dbReference type="Proteomes" id="UP000218690"/>
    </source>
</evidence>
<name>A0A2A4ALM0_9CORY</name>
<accession>A0A2A4ALM0</accession>
<organism evidence="1 2">
    <name type="scientific">Corynebacterium accolens</name>
    <dbReference type="NCBI Taxonomy" id="38284"/>
    <lineage>
        <taxon>Bacteria</taxon>
        <taxon>Bacillati</taxon>
        <taxon>Actinomycetota</taxon>
        <taxon>Actinomycetes</taxon>
        <taxon>Mycobacteriales</taxon>
        <taxon>Corynebacteriaceae</taxon>
        <taxon>Corynebacterium</taxon>
    </lineage>
</organism>